<evidence type="ECO:0000313" key="1">
    <source>
        <dbReference type="EMBL" id="CUM73194.1"/>
    </source>
</evidence>
<gene>
    <name evidence="1" type="ORF">ERS852580_00287</name>
</gene>
<dbReference type="OrthoDB" id="1860653at2"/>
<dbReference type="EMBL" id="CYXM01000001">
    <property type="protein sequence ID" value="CUM73194.1"/>
    <property type="molecule type" value="Genomic_DNA"/>
</dbReference>
<reference evidence="1 2" key="1">
    <citation type="submission" date="2015-09" db="EMBL/GenBank/DDBJ databases">
        <authorList>
            <consortium name="Pathogen Informatics"/>
        </authorList>
    </citation>
    <scope>NUCLEOTIDE SEQUENCE [LARGE SCALE GENOMIC DNA]</scope>
    <source>
        <strain evidence="1 2">2789STDY5834968</strain>
    </source>
</reference>
<evidence type="ECO:0000313" key="2">
    <source>
        <dbReference type="Proteomes" id="UP000095673"/>
    </source>
</evidence>
<dbReference type="RefSeq" id="WP_055236853.1">
    <property type="nucleotide sequence ID" value="NZ_CYXM01000001.1"/>
</dbReference>
<dbReference type="AlphaFoldDB" id="A0A173R5B0"/>
<evidence type="ECO:0008006" key="3">
    <source>
        <dbReference type="Google" id="ProtNLM"/>
    </source>
</evidence>
<organism evidence="1 2">
    <name type="scientific">Agathobacter rectalis</name>
    <dbReference type="NCBI Taxonomy" id="39491"/>
    <lineage>
        <taxon>Bacteria</taxon>
        <taxon>Bacillati</taxon>
        <taxon>Bacillota</taxon>
        <taxon>Clostridia</taxon>
        <taxon>Lachnospirales</taxon>
        <taxon>Lachnospiraceae</taxon>
        <taxon>Agathobacter</taxon>
    </lineage>
</organism>
<protein>
    <recommendedName>
        <fullName evidence="3">Rho termination factor N-terminal domain-containing protein</fullName>
    </recommendedName>
</protein>
<name>A0A173R5B0_9FIRM</name>
<sequence>MIRMIKGTYGLVKNGTVEPMTKHSPAFSINAAREAELVEAGVAVYEAEPESTPSEYNGLNMTELREAAAAYGVDASAVRSKKEVIALIEAAKAKADSSAEIKAEPSKA</sequence>
<proteinExistence type="predicted"/>
<accession>A0A173R5B0</accession>
<dbReference type="Proteomes" id="UP000095673">
    <property type="component" value="Unassembled WGS sequence"/>
</dbReference>